<comment type="caution">
    <text evidence="2">The sequence shown here is derived from an EMBL/GenBank/DDBJ whole genome shotgun (WGS) entry which is preliminary data.</text>
</comment>
<dbReference type="Proteomes" id="UP000321367">
    <property type="component" value="Unassembled WGS sequence"/>
</dbReference>
<name>A0A5C6ZT20_9FLAO</name>
<evidence type="ECO:0000313" key="2">
    <source>
        <dbReference type="EMBL" id="TXD93058.1"/>
    </source>
</evidence>
<proteinExistence type="predicted"/>
<sequence>MNKILLSTFTFLFLSFNIQAQETTDQFSLNFLIPSAEYEVSTSTNSTVDLMLGAGFVYHDASYLDKPEYGVYPQFQVQYRHYYNLKKRAQKDKKISENSGNYIAASATISSGEPIIGDMQLNKDYSGFLGPVWGFQRVYNSNFKLNLNLGLGMGFTDREDPYFATHIGIQLGFKLGKEK</sequence>
<dbReference type="RefSeq" id="WP_146933148.1">
    <property type="nucleotide sequence ID" value="NZ_CBCSHZ010000009.1"/>
</dbReference>
<keyword evidence="3" id="KW-1185">Reference proteome</keyword>
<reference evidence="2 3" key="1">
    <citation type="submission" date="2019-08" db="EMBL/GenBank/DDBJ databases">
        <title>Genome sequence of Gillisia hiemivivida IC154 (type strain).</title>
        <authorList>
            <person name="Bowman J.P."/>
        </authorList>
    </citation>
    <scope>NUCLEOTIDE SEQUENCE [LARGE SCALE GENOMIC DNA]</scope>
    <source>
        <strain evidence="2 3">IC154</strain>
    </source>
</reference>
<dbReference type="AlphaFoldDB" id="A0A5C6ZT20"/>
<dbReference type="OrthoDB" id="883248at2"/>
<evidence type="ECO:0000256" key="1">
    <source>
        <dbReference type="SAM" id="SignalP"/>
    </source>
</evidence>
<feature type="chain" id="PRO_5022745310" description="DUF3575 domain-containing protein" evidence="1">
    <location>
        <begin position="21"/>
        <end position="179"/>
    </location>
</feature>
<accession>A0A5C6ZT20</accession>
<gene>
    <name evidence="2" type="ORF">ES724_11555</name>
</gene>
<feature type="signal peptide" evidence="1">
    <location>
        <begin position="1"/>
        <end position="20"/>
    </location>
</feature>
<evidence type="ECO:0000313" key="3">
    <source>
        <dbReference type="Proteomes" id="UP000321367"/>
    </source>
</evidence>
<evidence type="ECO:0008006" key="4">
    <source>
        <dbReference type="Google" id="ProtNLM"/>
    </source>
</evidence>
<organism evidence="2 3">
    <name type="scientific">Gillisia hiemivivida</name>
    <dbReference type="NCBI Taxonomy" id="291190"/>
    <lineage>
        <taxon>Bacteria</taxon>
        <taxon>Pseudomonadati</taxon>
        <taxon>Bacteroidota</taxon>
        <taxon>Flavobacteriia</taxon>
        <taxon>Flavobacteriales</taxon>
        <taxon>Flavobacteriaceae</taxon>
        <taxon>Gillisia</taxon>
    </lineage>
</organism>
<protein>
    <recommendedName>
        <fullName evidence="4">DUF3575 domain-containing protein</fullName>
    </recommendedName>
</protein>
<keyword evidence="1" id="KW-0732">Signal</keyword>
<dbReference type="EMBL" id="VORY01000014">
    <property type="protein sequence ID" value="TXD93058.1"/>
    <property type="molecule type" value="Genomic_DNA"/>
</dbReference>